<evidence type="ECO:0000313" key="2">
    <source>
        <dbReference type="Proteomes" id="UP001596106"/>
    </source>
</evidence>
<dbReference type="EMBL" id="JBHSMA010000003">
    <property type="protein sequence ID" value="MFC5410193.1"/>
    <property type="molecule type" value="Genomic_DNA"/>
</dbReference>
<dbReference type="SUPFAM" id="SSF54427">
    <property type="entry name" value="NTF2-like"/>
    <property type="match status" value="1"/>
</dbReference>
<dbReference type="PANTHER" id="PTHR38436:SF1">
    <property type="entry name" value="ESTER CYCLASE"/>
    <property type="match status" value="1"/>
</dbReference>
<dbReference type="Proteomes" id="UP001596106">
    <property type="component" value="Unassembled WGS sequence"/>
</dbReference>
<evidence type="ECO:0000313" key="1">
    <source>
        <dbReference type="EMBL" id="MFC5410193.1"/>
    </source>
</evidence>
<name>A0ABW0ICD1_9BACT</name>
<reference evidence="2" key="1">
    <citation type="journal article" date="2019" name="Int. J. Syst. Evol. Microbiol.">
        <title>The Global Catalogue of Microorganisms (GCM) 10K type strain sequencing project: providing services to taxonomists for standard genome sequencing and annotation.</title>
        <authorList>
            <consortium name="The Broad Institute Genomics Platform"/>
            <consortium name="The Broad Institute Genome Sequencing Center for Infectious Disease"/>
            <person name="Wu L."/>
            <person name="Ma J."/>
        </authorList>
    </citation>
    <scope>NUCLEOTIDE SEQUENCE [LARGE SCALE GENOMIC DNA]</scope>
    <source>
        <strain evidence="2">CCUG 55250</strain>
    </source>
</reference>
<dbReference type="InterPro" id="IPR032710">
    <property type="entry name" value="NTF2-like_dom_sf"/>
</dbReference>
<sequence length="137" mass="15168">MMTEQNKAVVIRFNKEGIEAGNAEVLREILAADCVNHTAPAGAPNGPDSMIYFLNRVLKTGFPDLTVTIHDQLAEGDKVTTRKEFRGTHTGEFMGVPPTHKSVVIRVIDLIRLRDGQYVEHWGMSNLPEVIAELSGR</sequence>
<accession>A0ABW0ICD1</accession>
<proteinExistence type="predicted"/>
<keyword evidence="2" id="KW-1185">Reference proteome</keyword>
<dbReference type="PANTHER" id="PTHR38436">
    <property type="entry name" value="POLYKETIDE CYCLASE SNOAL-LIKE DOMAIN"/>
    <property type="match status" value="1"/>
</dbReference>
<protein>
    <submittedName>
        <fullName evidence="1">Ester cyclase</fullName>
    </submittedName>
</protein>
<dbReference type="InterPro" id="IPR009959">
    <property type="entry name" value="Cyclase_SnoaL-like"/>
</dbReference>
<organism evidence="1 2">
    <name type="scientific">Larkinella bovis</name>
    <dbReference type="NCBI Taxonomy" id="683041"/>
    <lineage>
        <taxon>Bacteria</taxon>
        <taxon>Pseudomonadati</taxon>
        <taxon>Bacteroidota</taxon>
        <taxon>Cytophagia</taxon>
        <taxon>Cytophagales</taxon>
        <taxon>Spirosomataceae</taxon>
        <taxon>Larkinella</taxon>
    </lineage>
</organism>
<comment type="caution">
    <text evidence="1">The sequence shown here is derived from an EMBL/GenBank/DDBJ whole genome shotgun (WGS) entry which is preliminary data.</text>
</comment>
<dbReference type="Pfam" id="PF07366">
    <property type="entry name" value="SnoaL"/>
    <property type="match status" value="1"/>
</dbReference>
<dbReference type="Gene3D" id="3.10.450.50">
    <property type="match status" value="1"/>
</dbReference>
<dbReference type="RefSeq" id="WP_379845359.1">
    <property type="nucleotide sequence ID" value="NZ_JBHSMA010000003.1"/>
</dbReference>
<gene>
    <name evidence="1" type="ORF">ACFPMF_12785</name>
</gene>